<organism evidence="1">
    <name type="scientific">marine sediment metagenome</name>
    <dbReference type="NCBI Taxonomy" id="412755"/>
    <lineage>
        <taxon>unclassified sequences</taxon>
        <taxon>metagenomes</taxon>
        <taxon>ecological metagenomes</taxon>
    </lineage>
</organism>
<feature type="non-terminal residue" evidence="1">
    <location>
        <position position="1"/>
    </location>
</feature>
<evidence type="ECO:0000313" key="1">
    <source>
        <dbReference type="EMBL" id="GAI82164.1"/>
    </source>
</evidence>
<sequence>TGKKVLLAGLAHLKSKSLQVAELTVDSENKAACALYKSIGFKVRTSSFWYEKVIN</sequence>
<dbReference type="EMBL" id="BARW01014970">
    <property type="protein sequence ID" value="GAI82164.1"/>
    <property type="molecule type" value="Genomic_DNA"/>
</dbReference>
<comment type="caution">
    <text evidence="1">The sequence shown here is derived from an EMBL/GenBank/DDBJ whole genome shotgun (WGS) entry which is preliminary data.</text>
</comment>
<dbReference type="AlphaFoldDB" id="X1TQ43"/>
<evidence type="ECO:0008006" key="2">
    <source>
        <dbReference type="Google" id="ProtNLM"/>
    </source>
</evidence>
<gene>
    <name evidence="1" type="ORF">S12H4_26397</name>
</gene>
<accession>X1TQ43</accession>
<name>X1TQ43_9ZZZZ</name>
<proteinExistence type="predicted"/>
<protein>
    <recommendedName>
        <fullName evidence="2">N-acetyltransferase domain-containing protein</fullName>
    </recommendedName>
</protein>
<dbReference type="Gene3D" id="3.40.630.30">
    <property type="match status" value="1"/>
</dbReference>
<reference evidence="1" key="1">
    <citation type="journal article" date="2014" name="Front. Microbiol.">
        <title>High frequency of phylogenetically diverse reductive dehalogenase-homologous genes in deep subseafloor sedimentary metagenomes.</title>
        <authorList>
            <person name="Kawai M."/>
            <person name="Futagami T."/>
            <person name="Toyoda A."/>
            <person name="Takaki Y."/>
            <person name="Nishi S."/>
            <person name="Hori S."/>
            <person name="Arai W."/>
            <person name="Tsubouchi T."/>
            <person name="Morono Y."/>
            <person name="Uchiyama I."/>
            <person name="Ito T."/>
            <person name="Fujiyama A."/>
            <person name="Inagaki F."/>
            <person name="Takami H."/>
        </authorList>
    </citation>
    <scope>NUCLEOTIDE SEQUENCE</scope>
    <source>
        <strain evidence="1">Expedition CK06-06</strain>
    </source>
</reference>
<dbReference type="SUPFAM" id="SSF55729">
    <property type="entry name" value="Acyl-CoA N-acyltransferases (Nat)"/>
    <property type="match status" value="1"/>
</dbReference>
<dbReference type="InterPro" id="IPR016181">
    <property type="entry name" value="Acyl_CoA_acyltransferase"/>
</dbReference>